<protein>
    <submittedName>
        <fullName evidence="2">Uncharacterized protein</fullName>
    </submittedName>
</protein>
<evidence type="ECO:0000313" key="2">
    <source>
        <dbReference type="EMBL" id="SCW55287.1"/>
    </source>
</evidence>
<proteinExistence type="predicted"/>
<dbReference type="AlphaFoldDB" id="A0A1G4RF06"/>
<keyword evidence="3" id="KW-1185">Reference proteome</keyword>
<evidence type="ECO:0000313" key="3">
    <source>
        <dbReference type="Proteomes" id="UP000199150"/>
    </source>
</evidence>
<dbReference type="Proteomes" id="UP000199150">
    <property type="component" value="Unassembled WGS sequence"/>
</dbReference>
<dbReference type="OrthoDB" id="10013697at2"/>
<organism evidence="2 3">
    <name type="scientific">Asticcacaulis taihuensis</name>
    <dbReference type="NCBI Taxonomy" id="260084"/>
    <lineage>
        <taxon>Bacteria</taxon>
        <taxon>Pseudomonadati</taxon>
        <taxon>Pseudomonadota</taxon>
        <taxon>Alphaproteobacteria</taxon>
        <taxon>Caulobacterales</taxon>
        <taxon>Caulobacteraceae</taxon>
        <taxon>Asticcacaulis</taxon>
    </lineage>
</organism>
<keyword evidence="1" id="KW-0732">Signal</keyword>
<name>A0A1G4RF06_9CAUL</name>
<dbReference type="STRING" id="260084.SAMN02927928_1847"/>
<evidence type="ECO:0000256" key="1">
    <source>
        <dbReference type="SAM" id="SignalP"/>
    </source>
</evidence>
<gene>
    <name evidence="2" type="ORF">SAMN02927928_1847</name>
</gene>
<dbReference type="RefSeq" id="WP_090646762.1">
    <property type="nucleotide sequence ID" value="NZ_CBCRYE010000004.1"/>
</dbReference>
<sequence>MKRLIFAITAASLLTLALWIAFQAASPNMRGFAYADRDWNRDLALAGNDLPVLLKYNPTDGASYSGQVRTSMKLTSVQP</sequence>
<accession>A0A1G4RF06</accession>
<reference evidence="3" key="1">
    <citation type="submission" date="2016-10" db="EMBL/GenBank/DDBJ databases">
        <authorList>
            <person name="Varghese N."/>
            <person name="Submissions S."/>
        </authorList>
    </citation>
    <scope>NUCLEOTIDE SEQUENCE [LARGE SCALE GENOMIC DNA]</scope>
    <source>
        <strain evidence="3">CGMCC 1.3431</strain>
    </source>
</reference>
<dbReference type="EMBL" id="FMTS01000002">
    <property type="protein sequence ID" value="SCW55287.1"/>
    <property type="molecule type" value="Genomic_DNA"/>
</dbReference>
<feature type="chain" id="PRO_5011454527" evidence="1">
    <location>
        <begin position="25"/>
        <end position="79"/>
    </location>
</feature>
<feature type="signal peptide" evidence="1">
    <location>
        <begin position="1"/>
        <end position="24"/>
    </location>
</feature>